<evidence type="ECO:0000313" key="3">
    <source>
        <dbReference type="Proteomes" id="UP000683310"/>
    </source>
</evidence>
<dbReference type="InterPro" id="IPR015943">
    <property type="entry name" value="WD40/YVTN_repeat-like_dom_sf"/>
</dbReference>
<dbReference type="RefSeq" id="WP_213557865.1">
    <property type="nucleotide sequence ID" value="NZ_JBHXAJ010000004.1"/>
</dbReference>
<dbReference type="PANTHER" id="PTHR34512">
    <property type="entry name" value="CELL SURFACE PROTEIN"/>
    <property type="match status" value="1"/>
</dbReference>
<evidence type="ECO:0000259" key="1">
    <source>
        <dbReference type="Pfam" id="PF13360"/>
    </source>
</evidence>
<dbReference type="SMART" id="SM00564">
    <property type="entry name" value="PQQ"/>
    <property type="match status" value="4"/>
</dbReference>
<feature type="domain" description="Pyrrolo-quinoline quinone repeat" evidence="1">
    <location>
        <begin position="34"/>
        <end position="124"/>
    </location>
</feature>
<dbReference type="SUPFAM" id="SSF50998">
    <property type="entry name" value="Quinoprotein alcohol dehydrogenase-like"/>
    <property type="match status" value="1"/>
</dbReference>
<name>A0ABX8CTA5_9NOCA</name>
<dbReference type="Gene3D" id="2.130.10.10">
    <property type="entry name" value="YVTN repeat-like/Quinoprotein amine dehydrogenase"/>
    <property type="match status" value="1"/>
</dbReference>
<reference evidence="2 3" key="1">
    <citation type="submission" date="2021-04" db="EMBL/GenBank/DDBJ databases">
        <title>Nocardia tengchongensis.</title>
        <authorList>
            <person name="Zhuang k."/>
            <person name="Ran Y."/>
            <person name="Li W."/>
        </authorList>
    </citation>
    <scope>NUCLEOTIDE SEQUENCE [LARGE SCALE GENOMIC DNA]</scope>
    <source>
        <strain evidence="2 3">CFH S0057</strain>
    </source>
</reference>
<dbReference type="Proteomes" id="UP000683310">
    <property type="component" value="Chromosome"/>
</dbReference>
<protein>
    <submittedName>
        <fullName evidence="2">PQQ-binding-like beta-propeller repeat protein</fullName>
    </submittedName>
</protein>
<keyword evidence="3" id="KW-1185">Reference proteome</keyword>
<dbReference type="InterPro" id="IPR018391">
    <property type="entry name" value="PQQ_b-propeller_rpt"/>
</dbReference>
<dbReference type="EMBL" id="CP074371">
    <property type="protein sequence ID" value="QVI21765.1"/>
    <property type="molecule type" value="Genomic_DNA"/>
</dbReference>
<dbReference type="Pfam" id="PF13360">
    <property type="entry name" value="PQQ_2"/>
    <property type="match status" value="2"/>
</dbReference>
<organism evidence="2 3">
    <name type="scientific">Nocardia tengchongensis</name>
    <dbReference type="NCBI Taxonomy" id="2055889"/>
    <lineage>
        <taxon>Bacteria</taxon>
        <taxon>Bacillati</taxon>
        <taxon>Actinomycetota</taxon>
        <taxon>Actinomycetes</taxon>
        <taxon>Mycobacteriales</taxon>
        <taxon>Nocardiaceae</taxon>
        <taxon>Nocardia</taxon>
    </lineage>
</organism>
<dbReference type="Gene3D" id="2.40.128.630">
    <property type="match status" value="1"/>
</dbReference>
<proteinExistence type="predicted"/>
<dbReference type="PANTHER" id="PTHR34512:SF30">
    <property type="entry name" value="OUTER MEMBRANE PROTEIN ASSEMBLY FACTOR BAMB"/>
    <property type="match status" value="1"/>
</dbReference>
<evidence type="ECO:0000313" key="2">
    <source>
        <dbReference type="EMBL" id="QVI21765.1"/>
    </source>
</evidence>
<dbReference type="InterPro" id="IPR011047">
    <property type="entry name" value="Quinoprotein_ADH-like_sf"/>
</dbReference>
<dbReference type="PROSITE" id="PS51257">
    <property type="entry name" value="PROKAR_LIPOPROTEIN"/>
    <property type="match status" value="1"/>
</dbReference>
<accession>A0ABX8CTA5</accession>
<gene>
    <name evidence="2" type="ORF">KHQ06_00830</name>
</gene>
<sequence length="374" mass="38372">MIERRKVLRDGVILAAAGLLAACGVPRRDSATSAAGSVAWEFKADGPIRGMRYGSGAVVAESDGLLTGIDAKTGRALWRLPISTPGIAQRACPWNGTLVVCGAEPDAAGDRAVAVDLASGQRKWVFDAPEGVTLSGAFGVRDQVLYLIAVDHGGAGREVWAVDLTTKSVKWKAPCVNDGLTVPETGSLLYNQKPGTGGDVVALESETGATAWSRAGDAAVSASTIASGLVKGAVLASDGAHTVSGLDPKTGVALWSTPALPYPAGTVFGSGDAYFLCDGAKLHAMSPGGETSPLWSLTVSDKGEAVDAAGYQAAGSVYLLAARTLRAIDAHTSKTRWLQTIPDKPGQDVHFALGDTHCYVESAADDATVTAIAR</sequence>
<dbReference type="InterPro" id="IPR002372">
    <property type="entry name" value="PQQ_rpt_dom"/>
</dbReference>
<feature type="domain" description="Pyrrolo-quinoline quinone repeat" evidence="1">
    <location>
        <begin position="149"/>
        <end position="372"/>
    </location>
</feature>